<dbReference type="OrthoDB" id="6262748at2"/>
<dbReference type="KEGG" id="swp:swp_3456"/>
<name>B8CRZ6_SHEPW</name>
<reference evidence="1 2" key="1">
    <citation type="journal article" date="2008" name="PLoS ONE">
        <title>Environmental adaptation: genomic analysis of the piezotolerant and psychrotolerant deep-sea iron reducing bacterium Shewanella piezotolerans WP3.</title>
        <authorList>
            <person name="Wang F."/>
            <person name="Wang J."/>
            <person name="Jian H."/>
            <person name="Zhang B."/>
            <person name="Li S."/>
            <person name="Wang F."/>
            <person name="Zeng X."/>
            <person name="Gao L."/>
            <person name="Bartlett D.H."/>
            <person name="Yu J."/>
            <person name="Hu S."/>
            <person name="Xiao X."/>
        </authorList>
    </citation>
    <scope>NUCLEOTIDE SEQUENCE [LARGE SCALE GENOMIC DNA]</scope>
    <source>
        <strain evidence="2">WP3 / JCM 13877</strain>
    </source>
</reference>
<organism evidence="1 2">
    <name type="scientific">Shewanella piezotolerans (strain WP3 / JCM 13877)</name>
    <dbReference type="NCBI Taxonomy" id="225849"/>
    <lineage>
        <taxon>Bacteria</taxon>
        <taxon>Pseudomonadati</taxon>
        <taxon>Pseudomonadota</taxon>
        <taxon>Gammaproteobacteria</taxon>
        <taxon>Alteromonadales</taxon>
        <taxon>Shewanellaceae</taxon>
        <taxon>Shewanella</taxon>
    </lineage>
</organism>
<evidence type="ECO:0000313" key="2">
    <source>
        <dbReference type="Proteomes" id="UP000000753"/>
    </source>
</evidence>
<dbReference type="eggNOG" id="ENOG50348BN">
    <property type="taxonomic scope" value="Bacteria"/>
</dbReference>
<keyword evidence="2" id="KW-1185">Reference proteome</keyword>
<protein>
    <submittedName>
        <fullName evidence="1">Uncharacterized protein</fullName>
    </submittedName>
</protein>
<dbReference type="STRING" id="225849.swp_3456"/>
<dbReference type="AlphaFoldDB" id="B8CRZ6"/>
<dbReference type="HOGENOM" id="CLU_141049_0_0_6"/>
<dbReference type="RefSeq" id="WP_020913501.1">
    <property type="nucleotide sequence ID" value="NC_011566.1"/>
</dbReference>
<accession>B8CRZ6</accession>
<evidence type="ECO:0000313" key="1">
    <source>
        <dbReference type="EMBL" id="ACJ30154.1"/>
    </source>
</evidence>
<dbReference type="Proteomes" id="UP000000753">
    <property type="component" value="Chromosome"/>
</dbReference>
<proteinExistence type="predicted"/>
<sequence length="158" mass="17659">MTLTRSIGQQWSKSILAQRLALTLRECEAVQQLFGGATQLTTVTNTIAALTFIEGTPIWLPPLESTDETPLSDSLTLHCLFTASHLLFVKEIEQKPLSQAEHLVLTIGFQWSQTLVNSELFESLTADSKKQCQLLQTINSQLEKVRLDKRQSSRNMGS</sequence>
<gene>
    <name evidence="1" type="ordered locus">swp_3456</name>
</gene>
<dbReference type="EMBL" id="CP000472">
    <property type="protein sequence ID" value="ACJ30154.1"/>
    <property type="molecule type" value="Genomic_DNA"/>
</dbReference>